<organism evidence="1 2">
    <name type="scientific">Trichosporon asahii var. asahii (strain ATCC 90039 / CBS 2479 / JCM 2466 / KCTC 7840 / NBRC 103889/ NCYC 2677 / UAMH 7654)</name>
    <name type="common">Yeast</name>
    <dbReference type="NCBI Taxonomy" id="1186058"/>
    <lineage>
        <taxon>Eukaryota</taxon>
        <taxon>Fungi</taxon>
        <taxon>Dikarya</taxon>
        <taxon>Basidiomycota</taxon>
        <taxon>Agaricomycotina</taxon>
        <taxon>Tremellomycetes</taxon>
        <taxon>Trichosporonales</taxon>
        <taxon>Trichosporonaceae</taxon>
        <taxon>Trichosporon</taxon>
    </lineage>
</organism>
<name>J5R6N5_TRIAS</name>
<dbReference type="VEuPathDB" id="FungiDB:A1Q1_07839"/>
<reference evidence="1 2" key="1">
    <citation type="journal article" date="2012" name="Eukaryot. Cell">
        <title>Draft genome sequence of CBS 2479, the standard type strain of Trichosporon asahii.</title>
        <authorList>
            <person name="Yang R.Y."/>
            <person name="Li H.T."/>
            <person name="Zhu H."/>
            <person name="Zhou G.P."/>
            <person name="Wang M."/>
            <person name="Wang L."/>
        </authorList>
    </citation>
    <scope>NUCLEOTIDE SEQUENCE [LARGE SCALE GENOMIC DNA]</scope>
    <source>
        <strain evidence="2">ATCC 90039 / CBS 2479 / JCM 2466 / KCTC 7840 / NCYC 2677 / UAMH 7654</strain>
    </source>
</reference>
<dbReference type="RefSeq" id="XP_014182326.1">
    <property type="nucleotide sequence ID" value="XM_014326851.1"/>
</dbReference>
<dbReference type="HOGENOM" id="CLU_2198837_0_0_1"/>
<accession>J5R6N5</accession>
<gene>
    <name evidence="1" type="ORF">A1Q1_07839</name>
</gene>
<protein>
    <submittedName>
        <fullName evidence="1">Uncharacterized protein</fullName>
    </submittedName>
</protein>
<dbReference type="KEGG" id="tasa:A1Q1_07839"/>
<sequence>MNISSPDSEPDTLESQLQAQAAAFQQAFQQLVTRYAEDCSVIVQYYSELPSEPPSENSLRLNAALRQIHQRQEAFDKDLQSLHKGFKHNVDLICGDHFQRIVRDSQQQ</sequence>
<dbReference type="EMBL" id="ALBS01000078">
    <property type="protein sequence ID" value="EJT50973.1"/>
    <property type="molecule type" value="Genomic_DNA"/>
</dbReference>
<evidence type="ECO:0000313" key="1">
    <source>
        <dbReference type="EMBL" id="EJT50973.1"/>
    </source>
</evidence>
<dbReference type="AlphaFoldDB" id="J5R6N5"/>
<evidence type="ECO:0000313" key="2">
    <source>
        <dbReference type="Proteomes" id="UP000002748"/>
    </source>
</evidence>
<proteinExistence type="predicted"/>
<dbReference type="Proteomes" id="UP000002748">
    <property type="component" value="Unassembled WGS sequence"/>
</dbReference>
<dbReference type="GeneID" id="25991351"/>
<comment type="caution">
    <text evidence="1">The sequence shown here is derived from an EMBL/GenBank/DDBJ whole genome shotgun (WGS) entry which is preliminary data.</text>
</comment>